<dbReference type="EMBL" id="BRVP01000014">
    <property type="protein sequence ID" value="GLB53110.1"/>
    <property type="molecule type" value="Genomic_DNA"/>
</dbReference>
<name>A0A9W6B5U3_9FLAO</name>
<comment type="caution">
    <text evidence="1">The sequence shown here is derived from an EMBL/GenBank/DDBJ whole genome shotgun (WGS) entry which is preliminary data.</text>
</comment>
<evidence type="ECO:0000313" key="2">
    <source>
        <dbReference type="Proteomes" id="UP001143545"/>
    </source>
</evidence>
<dbReference type="AlphaFoldDB" id="A0A9W6B5U3"/>
<dbReference type="Proteomes" id="UP001143545">
    <property type="component" value="Unassembled WGS sequence"/>
</dbReference>
<keyword evidence="2" id="KW-1185">Reference proteome</keyword>
<protein>
    <submittedName>
        <fullName evidence="1">Uncharacterized protein</fullName>
    </submittedName>
</protein>
<organism evidence="1 2">
    <name type="scientific">Neptunitalea chrysea</name>
    <dbReference type="NCBI Taxonomy" id="1647581"/>
    <lineage>
        <taxon>Bacteria</taxon>
        <taxon>Pseudomonadati</taxon>
        <taxon>Bacteroidota</taxon>
        <taxon>Flavobacteriia</taxon>
        <taxon>Flavobacteriales</taxon>
        <taxon>Flavobacteriaceae</taxon>
        <taxon>Neptunitalea</taxon>
    </lineage>
</organism>
<reference evidence="1" key="1">
    <citation type="submission" date="2022-07" db="EMBL/GenBank/DDBJ databases">
        <title>Taxonomy of Novel Oxalotrophic and Methylotrophic Bacteria.</title>
        <authorList>
            <person name="Sahin N."/>
            <person name="Tani A."/>
        </authorList>
    </citation>
    <scope>NUCLEOTIDE SEQUENCE</scope>
    <source>
        <strain evidence="1">AM327</strain>
    </source>
</reference>
<proteinExistence type="predicted"/>
<accession>A0A9W6B5U3</accession>
<gene>
    <name evidence="1" type="ORF">NBRC110019_21500</name>
</gene>
<sequence length="177" mass="20432">MLLSCSAISDIFNGNGVVKVKNKQRMAYYDDFLKDTLHYGVYIHTLKNKEALVETRAKFAGFPEAYIFDKYHKNAFFVSCSKNTGNEINALNQRALDSLTSVDFELLQDFRKLVLMKTKTVFAHDNLFMQETQKHTLDVYLLCNTKVGKKELKKLENLRNLQDLATIHILDLSLQEN</sequence>
<evidence type="ECO:0000313" key="1">
    <source>
        <dbReference type="EMBL" id="GLB53110.1"/>
    </source>
</evidence>